<proteinExistence type="inferred from homology"/>
<name>E1RBZ8_SEDSS</name>
<sequence length="248" mass="27434">MNSTVELYIFVFLIEFVCYFIKGLAGFGDPLISTPLLSMTMDNSVISPLNLCLATPVNAYMSWQNRKAFSIRTSLFIILCILCGIIPGTMLLKYASSWLLKAFLGILVIGIGIEMITRDRTKTMHPNKVILGIVSFCSGITAGLYGINLFFVAYIERTSKNRQAFRGNICFVFLIENIFRIVTYIVSGLLTKSVMMLVLAALPGMASGFTLGSVIDKKLSEQAIRRVIIAIFMAGGFSIFIKALIFRA</sequence>
<organism evidence="9 10">
    <name type="scientific">Sediminispirochaeta smaragdinae (strain DSM 11293 / JCM 15392 / SEBR 4228)</name>
    <name type="common">Spirochaeta smaragdinae</name>
    <dbReference type="NCBI Taxonomy" id="573413"/>
    <lineage>
        <taxon>Bacteria</taxon>
        <taxon>Pseudomonadati</taxon>
        <taxon>Spirochaetota</taxon>
        <taxon>Spirochaetia</taxon>
        <taxon>Spirochaetales</taxon>
        <taxon>Spirochaetaceae</taxon>
        <taxon>Sediminispirochaeta</taxon>
    </lineage>
</organism>
<feature type="transmembrane region" description="Helical" evidence="8">
    <location>
        <begin position="7"/>
        <end position="25"/>
    </location>
</feature>
<dbReference type="STRING" id="573413.Spirs_0743"/>
<evidence type="ECO:0000256" key="3">
    <source>
        <dbReference type="ARBA" id="ARBA00022448"/>
    </source>
</evidence>
<dbReference type="KEGG" id="ssm:Spirs_0743"/>
<dbReference type="eggNOG" id="COG0730">
    <property type="taxonomic scope" value="Bacteria"/>
</dbReference>
<keyword evidence="6 8" id="KW-1133">Transmembrane helix</keyword>
<evidence type="ECO:0000256" key="1">
    <source>
        <dbReference type="ARBA" id="ARBA00004651"/>
    </source>
</evidence>
<dbReference type="PANTHER" id="PTHR30269:SF37">
    <property type="entry name" value="MEMBRANE TRANSPORTER PROTEIN"/>
    <property type="match status" value="1"/>
</dbReference>
<comment type="subcellular location">
    <subcellularLocation>
        <location evidence="1 8">Cell membrane</location>
        <topology evidence="1 8">Multi-pass membrane protein</topology>
    </subcellularLocation>
</comment>
<dbReference type="AlphaFoldDB" id="E1RBZ8"/>
<evidence type="ECO:0000313" key="10">
    <source>
        <dbReference type="Proteomes" id="UP000002318"/>
    </source>
</evidence>
<feature type="transmembrane region" description="Helical" evidence="8">
    <location>
        <begin position="98"/>
        <end position="117"/>
    </location>
</feature>
<dbReference type="Proteomes" id="UP000002318">
    <property type="component" value="Chromosome"/>
</dbReference>
<dbReference type="PANTHER" id="PTHR30269">
    <property type="entry name" value="TRANSMEMBRANE PROTEIN YFCA"/>
    <property type="match status" value="1"/>
</dbReference>
<dbReference type="InterPro" id="IPR052017">
    <property type="entry name" value="TSUP"/>
</dbReference>
<keyword evidence="7 8" id="KW-0472">Membrane</keyword>
<dbReference type="HOGENOM" id="CLU_054750_5_0_12"/>
<feature type="transmembrane region" description="Helical" evidence="8">
    <location>
        <begin position="75"/>
        <end position="92"/>
    </location>
</feature>
<dbReference type="InterPro" id="IPR002781">
    <property type="entry name" value="TM_pro_TauE-like"/>
</dbReference>
<feature type="transmembrane region" description="Helical" evidence="8">
    <location>
        <begin position="165"/>
        <end position="187"/>
    </location>
</feature>
<evidence type="ECO:0000256" key="7">
    <source>
        <dbReference type="ARBA" id="ARBA00023136"/>
    </source>
</evidence>
<dbReference type="OrthoDB" id="13016at2"/>
<gene>
    <name evidence="9" type="ordered locus">Spirs_0743</name>
</gene>
<evidence type="ECO:0000256" key="2">
    <source>
        <dbReference type="ARBA" id="ARBA00009142"/>
    </source>
</evidence>
<evidence type="ECO:0000256" key="8">
    <source>
        <dbReference type="RuleBase" id="RU363041"/>
    </source>
</evidence>
<evidence type="ECO:0000256" key="5">
    <source>
        <dbReference type="ARBA" id="ARBA00022692"/>
    </source>
</evidence>
<keyword evidence="5 8" id="KW-0812">Transmembrane</keyword>
<keyword evidence="4 8" id="KW-1003">Cell membrane</keyword>
<feature type="transmembrane region" description="Helical" evidence="8">
    <location>
        <begin position="194"/>
        <end position="215"/>
    </location>
</feature>
<keyword evidence="3" id="KW-0813">Transport</keyword>
<accession>E1RBZ8</accession>
<feature type="transmembrane region" description="Helical" evidence="8">
    <location>
        <begin position="129"/>
        <end position="153"/>
    </location>
</feature>
<evidence type="ECO:0000256" key="4">
    <source>
        <dbReference type="ARBA" id="ARBA00022475"/>
    </source>
</evidence>
<dbReference type="Pfam" id="PF01925">
    <property type="entry name" value="TauE"/>
    <property type="match status" value="1"/>
</dbReference>
<dbReference type="RefSeq" id="WP_013253342.1">
    <property type="nucleotide sequence ID" value="NC_014364.1"/>
</dbReference>
<reference evidence="9 10" key="1">
    <citation type="journal article" date="2010" name="Stand. Genomic Sci.">
        <title>Complete genome sequence of Spirochaeta smaragdinae type strain (SEBR 4228).</title>
        <authorList>
            <person name="Mavromatis K."/>
            <person name="Yasawong M."/>
            <person name="Chertkov O."/>
            <person name="Lapidus A."/>
            <person name="Lucas S."/>
            <person name="Nolan M."/>
            <person name="Del Rio T.G."/>
            <person name="Tice H."/>
            <person name="Cheng J.F."/>
            <person name="Pitluck S."/>
            <person name="Liolios K."/>
            <person name="Ivanova N."/>
            <person name="Tapia R."/>
            <person name="Han C."/>
            <person name="Bruce D."/>
            <person name="Goodwin L."/>
            <person name="Pati A."/>
            <person name="Chen A."/>
            <person name="Palaniappan K."/>
            <person name="Land M."/>
            <person name="Hauser L."/>
            <person name="Chang Y.J."/>
            <person name="Jeffries C.D."/>
            <person name="Detter J.C."/>
            <person name="Rohde M."/>
            <person name="Brambilla E."/>
            <person name="Spring S."/>
            <person name="Goker M."/>
            <person name="Sikorski J."/>
            <person name="Woyke T."/>
            <person name="Bristow J."/>
            <person name="Eisen J.A."/>
            <person name="Markowitz V."/>
            <person name="Hugenholtz P."/>
            <person name="Klenk H.P."/>
            <person name="Kyrpides N.C."/>
        </authorList>
    </citation>
    <scope>NUCLEOTIDE SEQUENCE [LARGE SCALE GENOMIC DNA]</scope>
    <source>
        <strain evidence="10">DSM 11293 / JCM 15392 / SEBR 4228</strain>
    </source>
</reference>
<dbReference type="GO" id="GO:0005886">
    <property type="term" value="C:plasma membrane"/>
    <property type="evidence" value="ECO:0007669"/>
    <property type="project" value="UniProtKB-SubCell"/>
</dbReference>
<keyword evidence="10" id="KW-1185">Reference proteome</keyword>
<comment type="similarity">
    <text evidence="2 8">Belongs to the 4-toluene sulfonate uptake permease (TSUP) (TC 2.A.102) family.</text>
</comment>
<feature type="transmembrane region" description="Helical" evidence="8">
    <location>
        <begin position="227"/>
        <end position="246"/>
    </location>
</feature>
<dbReference type="EMBL" id="CP002116">
    <property type="protein sequence ID" value="ADK79878.1"/>
    <property type="molecule type" value="Genomic_DNA"/>
</dbReference>
<evidence type="ECO:0000313" key="9">
    <source>
        <dbReference type="EMBL" id="ADK79878.1"/>
    </source>
</evidence>
<protein>
    <recommendedName>
        <fullName evidence="8">Probable membrane transporter protein</fullName>
    </recommendedName>
</protein>
<evidence type="ECO:0000256" key="6">
    <source>
        <dbReference type="ARBA" id="ARBA00022989"/>
    </source>
</evidence>